<dbReference type="GO" id="GO:0003908">
    <property type="term" value="F:methylated-DNA-[protein]-cysteine S-methyltransferase activity"/>
    <property type="evidence" value="ECO:0007669"/>
    <property type="project" value="UniProtKB-UniRule"/>
</dbReference>
<comment type="function">
    <text evidence="8">Involved in the cellular defense against the biological effects of O6-methylguanine (O6-MeG) and O4-methylthymine (O4-MeT) in DNA. Repairs the methylated nucleobase in DNA by stoichiometrically transferring the methyl group to a cysteine residue in the enzyme. This is a suicide reaction: the enzyme is irreversibly inactivated.</text>
</comment>
<evidence type="ECO:0000256" key="3">
    <source>
        <dbReference type="ARBA" id="ARBA00022603"/>
    </source>
</evidence>
<dbReference type="RefSeq" id="WP_147846214.1">
    <property type="nucleotide sequence ID" value="NZ_VDUZ01000006.1"/>
</dbReference>
<name>A0A5C8PRE8_9HYPH</name>
<evidence type="ECO:0000256" key="6">
    <source>
        <dbReference type="ARBA" id="ARBA00023204"/>
    </source>
</evidence>
<dbReference type="InterPro" id="IPR023546">
    <property type="entry name" value="MGMT"/>
</dbReference>
<feature type="domain" description="Methylated-DNA-[protein]-cysteine S-methyltransferase DNA binding" evidence="9">
    <location>
        <begin position="91"/>
        <end position="171"/>
    </location>
</feature>
<comment type="caution">
    <text evidence="10">The sequence shown here is derived from an EMBL/GenBank/DDBJ whole genome shotgun (WGS) entry which is preliminary data.</text>
</comment>
<reference evidence="10 11" key="1">
    <citation type="submission" date="2019-06" db="EMBL/GenBank/DDBJ databases">
        <title>New taxonomy in bacterial strain CC-CFT640, isolated from vineyard.</title>
        <authorList>
            <person name="Lin S.-Y."/>
            <person name="Tsai C.-F."/>
            <person name="Young C.-C."/>
        </authorList>
    </citation>
    <scope>NUCLEOTIDE SEQUENCE [LARGE SCALE GENOMIC DNA]</scope>
    <source>
        <strain evidence="10 11">CC-CFT640</strain>
    </source>
</reference>
<dbReference type="AlphaFoldDB" id="A0A5C8PRE8"/>
<dbReference type="EMBL" id="VDUZ01000006">
    <property type="protein sequence ID" value="TXL78744.1"/>
    <property type="molecule type" value="Genomic_DNA"/>
</dbReference>
<keyword evidence="6 8" id="KW-0234">DNA repair</keyword>
<dbReference type="GO" id="GO:0032259">
    <property type="term" value="P:methylation"/>
    <property type="evidence" value="ECO:0007669"/>
    <property type="project" value="UniProtKB-KW"/>
</dbReference>
<comment type="catalytic activity">
    <reaction evidence="7 8">
        <text>a 6-O-methyl-2'-deoxyguanosine in DNA + L-cysteinyl-[protein] = S-methyl-L-cysteinyl-[protein] + a 2'-deoxyguanosine in DNA</text>
        <dbReference type="Rhea" id="RHEA:24000"/>
        <dbReference type="Rhea" id="RHEA-COMP:10131"/>
        <dbReference type="Rhea" id="RHEA-COMP:10132"/>
        <dbReference type="Rhea" id="RHEA-COMP:11367"/>
        <dbReference type="Rhea" id="RHEA-COMP:11368"/>
        <dbReference type="ChEBI" id="CHEBI:29950"/>
        <dbReference type="ChEBI" id="CHEBI:82612"/>
        <dbReference type="ChEBI" id="CHEBI:85445"/>
        <dbReference type="ChEBI" id="CHEBI:85448"/>
        <dbReference type="EC" id="2.1.1.63"/>
    </reaction>
</comment>
<organism evidence="10 11">
    <name type="scientific">Vineibacter terrae</name>
    <dbReference type="NCBI Taxonomy" id="2586908"/>
    <lineage>
        <taxon>Bacteria</taxon>
        <taxon>Pseudomonadati</taxon>
        <taxon>Pseudomonadota</taxon>
        <taxon>Alphaproteobacteria</taxon>
        <taxon>Hyphomicrobiales</taxon>
        <taxon>Vineibacter</taxon>
    </lineage>
</organism>
<keyword evidence="4 8" id="KW-0808">Transferase</keyword>
<evidence type="ECO:0000256" key="8">
    <source>
        <dbReference type="HAMAP-Rule" id="MF_00772"/>
    </source>
</evidence>
<keyword evidence="3 8" id="KW-0489">Methyltransferase</keyword>
<dbReference type="InterPro" id="IPR036217">
    <property type="entry name" value="MethylDNA_cys_MeTrfase_DNAb"/>
</dbReference>
<dbReference type="CDD" id="cd06445">
    <property type="entry name" value="ATase"/>
    <property type="match status" value="1"/>
</dbReference>
<dbReference type="NCBIfam" id="TIGR00589">
    <property type="entry name" value="ogt"/>
    <property type="match status" value="1"/>
</dbReference>
<gene>
    <name evidence="10" type="ORF">FHP25_07040</name>
</gene>
<dbReference type="SUPFAM" id="SSF53155">
    <property type="entry name" value="Methylated DNA-protein cysteine methyltransferase domain"/>
    <property type="match status" value="1"/>
</dbReference>
<evidence type="ECO:0000313" key="11">
    <source>
        <dbReference type="Proteomes" id="UP000321638"/>
    </source>
</evidence>
<accession>A0A5C8PRE8</accession>
<keyword evidence="5 8" id="KW-0227">DNA damage</keyword>
<dbReference type="Gene3D" id="1.10.10.10">
    <property type="entry name" value="Winged helix-like DNA-binding domain superfamily/Winged helix DNA-binding domain"/>
    <property type="match status" value="1"/>
</dbReference>
<comment type="miscellaneous">
    <text evidence="8">This enzyme catalyzes only one turnover and therefore is not strictly catalytic. According to one definition, an enzyme is a biocatalyst that acts repeatedly and over many reaction cycles.</text>
</comment>
<comment type="subcellular location">
    <subcellularLocation>
        <location evidence="8">Cytoplasm</location>
    </subcellularLocation>
</comment>
<dbReference type="HAMAP" id="MF_00772">
    <property type="entry name" value="OGT"/>
    <property type="match status" value="1"/>
</dbReference>
<dbReference type="EC" id="2.1.1.63" evidence="8"/>
<dbReference type="Pfam" id="PF01035">
    <property type="entry name" value="DNA_binding_1"/>
    <property type="match status" value="1"/>
</dbReference>
<dbReference type="InterPro" id="IPR036631">
    <property type="entry name" value="MGMT_N_sf"/>
</dbReference>
<keyword evidence="2 8" id="KW-0963">Cytoplasm</keyword>
<evidence type="ECO:0000259" key="9">
    <source>
        <dbReference type="Pfam" id="PF01035"/>
    </source>
</evidence>
<comment type="catalytic activity">
    <reaction evidence="1 8">
        <text>a 4-O-methyl-thymidine in DNA + L-cysteinyl-[protein] = a thymidine in DNA + S-methyl-L-cysteinyl-[protein]</text>
        <dbReference type="Rhea" id="RHEA:53428"/>
        <dbReference type="Rhea" id="RHEA-COMP:10131"/>
        <dbReference type="Rhea" id="RHEA-COMP:10132"/>
        <dbReference type="Rhea" id="RHEA-COMP:13555"/>
        <dbReference type="Rhea" id="RHEA-COMP:13556"/>
        <dbReference type="ChEBI" id="CHEBI:29950"/>
        <dbReference type="ChEBI" id="CHEBI:82612"/>
        <dbReference type="ChEBI" id="CHEBI:137386"/>
        <dbReference type="ChEBI" id="CHEBI:137387"/>
        <dbReference type="EC" id="2.1.1.63"/>
    </reaction>
</comment>
<protein>
    <recommendedName>
        <fullName evidence="8">Methylated-DNA--protein-cysteine methyltransferase</fullName>
        <ecNumber evidence="8">2.1.1.63</ecNumber>
    </recommendedName>
    <alternativeName>
        <fullName evidence="8">6-O-methylguanine-DNA methyltransferase</fullName>
        <shortName evidence="8">MGMT</shortName>
    </alternativeName>
    <alternativeName>
        <fullName evidence="8">O-6-methylguanine-DNA-alkyltransferase</fullName>
    </alternativeName>
</protein>
<dbReference type="InterPro" id="IPR036388">
    <property type="entry name" value="WH-like_DNA-bd_sf"/>
</dbReference>
<evidence type="ECO:0000256" key="5">
    <source>
        <dbReference type="ARBA" id="ARBA00022763"/>
    </source>
</evidence>
<dbReference type="InterPro" id="IPR014048">
    <property type="entry name" value="MethylDNA_cys_MeTrfase_DNA-bd"/>
</dbReference>
<dbReference type="GO" id="GO:0006307">
    <property type="term" value="P:DNA alkylation repair"/>
    <property type="evidence" value="ECO:0007669"/>
    <property type="project" value="UniProtKB-UniRule"/>
</dbReference>
<evidence type="ECO:0000256" key="1">
    <source>
        <dbReference type="ARBA" id="ARBA00001286"/>
    </source>
</evidence>
<comment type="similarity">
    <text evidence="8">Belongs to the MGMT family.</text>
</comment>
<dbReference type="PANTHER" id="PTHR10815:SF5">
    <property type="entry name" value="METHYLATED-DNA--PROTEIN-CYSTEINE METHYLTRANSFERASE"/>
    <property type="match status" value="1"/>
</dbReference>
<evidence type="ECO:0000256" key="4">
    <source>
        <dbReference type="ARBA" id="ARBA00022679"/>
    </source>
</evidence>
<dbReference type="InterPro" id="IPR001497">
    <property type="entry name" value="MethylDNA_cys_MeTrfase_AS"/>
</dbReference>
<dbReference type="Proteomes" id="UP000321638">
    <property type="component" value="Unassembled WGS sequence"/>
</dbReference>
<keyword evidence="11" id="KW-1185">Reference proteome</keyword>
<dbReference type="SUPFAM" id="SSF46767">
    <property type="entry name" value="Methylated DNA-protein cysteine methyltransferase, C-terminal domain"/>
    <property type="match status" value="1"/>
</dbReference>
<feature type="active site" description="Nucleophile; methyl group acceptor" evidence="8">
    <location>
        <position position="142"/>
    </location>
</feature>
<evidence type="ECO:0000256" key="7">
    <source>
        <dbReference type="ARBA" id="ARBA00049348"/>
    </source>
</evidence>
<proteinExistence type="inferred from homology"/>
<dbReference type="FunFam" id="1.10.10.10:FF:000337">
    <property type="entry name" value="Methylated-DNA--protein-cysteine methyltransferase"/>
    <property type="match status" value="1"/>
</dbReference>
<dbReference type="OrthoDB" id="9802228at2"/>
<evidence type="ECO:0000313" key="10">
    <source>
        <dbReference type="EMBL" id="TXL78744.1"/>
    </source>
</evidence>
<evidence type="ECO:0000256" key="2">
    <source>
        <dbReference type="ARBA" id="ARBA00022490"/>
    </source>
</evidence>
<dbReference type="GO" id="GO:0005737">
    <property type="term" value="C:cytoplasm"/>
    <property type="evidence" value="ECO:0007669"/>
    <property type="project" value="UniProtKB-SubCell"/>
</dbReference>
<dbReference type="PROSITE" id="PS00374">
    <property type="entry name" value="MGMT"/>
    <property type="match status" value="1"/>
</dbReference>
<sequence>MPAAPPDRFRLDRLKTPIGEALLVTDGDGHLRMLDWSDFETRLERLLRRQYGAVDLMPGRAPADMRHALDSYFSGDLAQLRAISWRTAGTPFQRKVWKALCSIPAGETLSYGALAARLGIPRAMRAVGLANGANPISVVVPCHRVIGSDGSLTGYGGGLDRKRWLLTHEGAAFRDKPQPGALAA</sequence>
<dbReference type="PANTHER" id="PTHR10815">
    <property type="entry name" value="METHYLATED-DNA--PROTEIN-CYSTEINE METHYLTRANSFERASE"/>
    <property type="match status" value="1"/>
</dbReference>